<dbReference type="Proteomes" id="UP000231366">
    <property type="component" value="Unassembled WGS sequence"/>
</dbReference>
<reference evidence="2" key="1">
    <citation type="submission" date="2017-09" db="EMBL/GenBank/DDBJ databases">
        <title>Depth-based differentiation of microbial function through sediment-hosted aquifers and enrichment of novel symbionts in the deep terrestrial subsurface.</title>
        <authorList>
            <person name="Probst A.J."/>
            <person name="Ladd B."/>
            <person name="Jarett J.K."/>
            <person name="Geller-Mcgrath D.E."/>
            <person name="Sieber C.M.K."/>
            <person name="Emerson J.B."/>
            <person name="Anantharaman K."/>
            <person name="Thomas B.C."/>
            <person name="Malmstrom R."/>
            <person name="Stieglmeier M."/>
            <person name="Klingl A."/>
            <person name="Woyke T."/>
            <person name="Ryan C.M."/>
            <person name="Banfield J.F."/>
        </authorList>
    </citation>
    <scope>NUCLEOTIDE SEQUENCE [LARGE SCALE GENOMIC DNA]</scope>
</reference>
<accession>A0A2M8AU63</accession>
<organism evidence="1 2">
    <name type="scientific">Candidatus Desantisbacteria bacterium CG_4_9_14_3_um_filter_40_11</name>
    <dbReference type="NCBI Taxonomy" id="1974546"/>
    <lineage>
        <taxon>Bacteria</taxon>
        <taxon>Candidatus Desantisiibacteriota</taxon>
    </lineage>
</organism>
<dbReference type="AlphaFoldDB" id="A0A2M8AU63"/>
<evidence type="ECO:0000313" key="2">
    <source>
        <dbReference type="Proteomes" id="UP000231366"/>
    </source>
</evidence>
<evidence type="ECO:0000313" key="1">
    <source>
        <dbReference type="EMBL" id="PJB29566.1"/>
    </source>
</evidence>
<sequence length="127" mass="14215">MEDPLALIALRSKFQKPIRLSFEIVLSDDDIYVSFSDIPKNNEPWYAYYESAEHGSGMLPLYCIHGGISATPESIAKEFCKTMKSGEPKEVRNVQLNYVDLKLPKFIKVGPVAPRKKGSQQPRSAPG</sequence>
<dbReference type="EMBL" id="PFUI01000132">
    <property type="protein sequence ID" value="PJB29566.1"/>
    <property type="molecule type" value="Genomic_DNA"/>
</dbReference>
<proteinExistence type="predicted"/>
<protein>
    <submittedName>
        <fullName evidence="1">Uncharacterized protein</fullName>
    </submittedName>
</protein>
<name>A0A2M8AU63_9BACT</name>
<gene>
    <name evidence="1" type="ORF">CO110_05115</name>
</gene>
<comment type="caution">
    <text evidence="1">The sequence shown here is derived from an EMBL/GenBank/DDBJ whole genome shotgun (WGS) entry which is preliminary data.</text>
</comment>